<feature type="domain" description="GmrSD restriction endonucleases N-terminal" evidence="2">
    <location>
        <begin position="24"/>
        <end position="163"/>
    </location>
</feature>
<sequence length="432" mass="48087">MNRSTLPTGLRTLKNWADKGTLLFDLPIQRNSGMWNNLQKSMLVYAILNEYPIPSLYLAKYKDDKGTTYQTIDGKQRCTSLFEFINGEYALHPKTPPVTVDGTIFDLAGLTFEELSEECKDALLGFRFTIYCLEDATDEQIEEIFELINNATPLSTVQKSKAKIGTKLSTFLRGVLEMSFWQESVNLTVAQMRREDNLLMLLQSALLLEASVTNYEYKSISAAECLNFCEHLHDNMSDRLKEELETLTIYLSDGFAGKGTIKYLRKNNVPIIFSVAKLAVEKGVEVQSFKAFLDDFFTTENEAYKEYSGSGNVKRVNTQGRLSELTKAYIQYYKLADMDAEDGMDAVDSAEDSEVNPNESSSVEETSEEEEISVLDASEKTDGVSSEGEVSEEDSGAESSAEPRKGSELKGDGDAQGEGTEPGEEGLTKEIA</sequence>
<organism evidence="3 4">
    <name type="scientific">Enterocloster bolteae</name>
    <dbReference type="NCBI Taxonomy" id="208479"/>
    <lineage>
        <taxon>Bacteria</taxon>
        <taxon>Bacillati</taxon>
        <taxon>Bacillota</taxon>
        <taxon>Clostridia</taxon>
        <taxon>Lachnospirales</taxon>
        <taxon>Lachnospiraceae</taxon>
        <taxon>Enterocloster</taxon>
    </lineage>
</organism>
<dbReference type="PANTHER" id="PTHR39639:SF1">
    <property type="entry name" value="DUF262 DOMAIN-CONTAINING PROTEIN"/>
    <property type="match status" value="1"/>
</dbReference>
<evidence type="ECO:0000313" key="3">
    <source>
        <dbReference type="EMBL" id="RGV78500.1"/>
    </source>
</evidence>
<feature type="region of interest" description="Disordered" evidence="1">
    <location>
        <begin position="346"/>
        <end position="432"/>
    </location>
</feature>
<dbReference type="EMBL" id="QRZM01000001">
    <property type="protein sequence ID" value="RGV78500.1"/>
    <property type="molecule type" value="Genomic_DNA"/>
</dbReference>
<dbReference type="RefSeq" id="WP_118017274.1">
    <property type="nucleotide sequence ID" value="NZ_CAUHGS010000006.1"/>
</dbReference>
<evidence type="ECO:0000259" key="2">
    <source>
        <dbReference type="Pfam" id="PF03235"/>
    </source>
</evidence>
<dbReference type="AlphaFoldDB" id="A0A412ZE36"/>
<dbReference type="PANTHER" id="PTHR39639">
    <property type="entry name" value="CHROMOSOME 16, WHOLE GENOME SHOTGUN SEQUENCE"/>
    <property type="match status" value="1"/>
</dbReference>
<protein>
    <submittedName>
        <fullName evidence="3">DUF262 domain-containing protein</fullName>
    </submittedName>
</protein>
<reference evidence="3 4" key="1">
    <citation type="submission" date="2018-08" db="EMBL/GenBank/DDBJ databases">
        <title>A genome reference for cultivated species of the human gut microbiota.</title>
        <authorList>
            <person name="Zou Y."/>
            <person name="Xue W."/>
            <person name="Luo G."/>
        </authorList>
    </citation>
    <scope>NUCLEOTIDE SEQUENCE [LARGE SCALE GENOMIC DNA]</scope>
    <source>
        <strain evidence="3 4">AF14-18</strain>
    </source>
</reference>
<comment type="caution">
    <text evidence="3">The sequence shown here is derived from an EMBL/GenBank/DDBJ whole genome shotgun (WGS) entry which is preliminary data.</text>
</comment>
<dbReference type="Proteomes" id="UP000284543">
    <property type="component" value="Unassembled WGS sequence"/>
</dbReference>
<dbReference type="InterPro" id="IPR004919">
    <property type="entry name" value="GmrSD_N"/>
</dbReference>
<feature type="compositionally biased region" description="Basic and acidic residues" evidence="1">
    <location>
        <begin position="401"/>
        <end position="413"/>
    </location>
</feature>
<dbReference type="Pfam" id="PF03235">
    <property type="entry name" value="GmrSD_N"/>
    <property type="match status" value="1"/>
</dbReference>
<evidence type="ECO:0000256" key="1">
    <source>
        <dbReference type="SAM" id="MobiDB-lite"/>
    </source>
</evidence>
<name>A0A412ZE36_9FIRM</name>
<proteinExistence type="predicted"/>
<feature type="compositionally biased region" description="Low complexity" evidence="1">
    <location>
        <begin position="355"/>
        <end position="364"/>
    </location>
</feature>
<gene>
    <name evidence="3" type="ORF">DWW02_01815</name>
</gene>
<accession>A0A412ZE36</accession>
<evidence type="ECO:0000313" key="4">
    <source>
        <dbReference type="Proteomes" id="UP000284543"/>
    </source>
</evidence>